<dbReference type="eggNOG" id="ENOG50336IH">
    <property type="taxonomic scope" value="Bacteria"/>
</dbReference>
<evidence type="ECO:0000313" key="1">
    <source>
        <dbReference type="EMBL" id="OOH97136.1"/>
    </source>
</evidence>
<dbReference type="Proteomes" id="UP000188947">
    <property type="component" value="Unassembled WGS sequence"/>
</dbReference>
<proteinExistence type="predicted"/>
<dbReference type="AlphaFoldDB" id="A0A1T3F9R1"/>
<gene>
    <name evidence="1" type="ORF">BMF97_04535</name>
</gene>
<dbReference type="EMBL" id="MPOG01000006">
    <property type="protein sequence ID" value="OOH97136.1"/>
    <property type="molecule type" value="Genomic_DNA"/>
</dbReference>
<comment type="caution">
    <text evidence="1">The sequence shown here is derived from an EMBL/GenBank/DDBJ whole genome shotgun (WGS) entry which is preliminary data.</text>
</comment>
<sequence length="247" mass="28091">MQKVIYIFMVLGLFMVKGQTVFSGKTIDDEGNNQGGIQVYNMRTGTSVVTNSDGDFNIGAQTGDEIRIVSTHFLRINIILTEEQLKNKQLIRLAPFVKEIAGVQIDKISMKDRVTMMQNNIGLPPPPKKPREVPPPTAKQVGGLKYALSNLNLNNLYKNISGDARRMRSLYRYEDAEENLNWVIEGLGNDYFEANNIPKDRQKEFIQYVMGKENLMLPIRARNITAVEFALSRYAPDFVKFIQPKSR</sequence>
<organism evidence="1 2">
    <name type="scientific">Elizabethkingia meningoseptica</name>
    <name type="common">Chryseobacterium meningosepticum</name>
    <dbReference type="NCBI Taxonomy" id="238"/>
    <lineage>
        <taxon>Bacteria</taxon>
        <taxon>Pseudomonadati</taxon>
        <taxon>Bacteroidota</taxon>
        <taxon>Flavobacteriia</taxon>
        <taxon>Flavobacteriales</taxon>
        <taxon>Weeksellaceae</taxon>
        <taxon>Elizabethkingia</taxon>
    </lineage>
</organism>
<evidence type="ECO:0000313" key="2">
    <source>
        <dbReference type="Proteomes" id="UP000188947"/>
    </source>
</evidence>
<protein>
    <submittedName>
        <fullName evidence="1">Uncharacterized protein</fullName>
    </submittedName>
</protein>
<accession>A0A1T3F9R1</accession>
<dbReference type="RefSeq" id="WP_070905363.1">
    <property type="nucleotide sequence ID" value="NZ_CP016378.1"/>
</dbReference>
<dbReference type="STRING" id="238.BBD35_07705"/>
<keyword evidence="2" id="KW-1185">Reference proteome</keyword>
<name>A0A1T3F9R1_ELIME</name>
<reference evidence="1 2" key="1">
    <citation type="submission" date="2016-11" db="EMBL/GenBank/DDBJ databases">
        <title>Genome sequence and comparative genomic analysis of clinical strain Elizabethkingia meningoseptica 61421 PRCM.</title>
        <authorList>
            <person name="Wang M."/>
            <person name="Hu S."/>
            <person name="Cao L."/>
            <person name="Jiang T."/>
            <person name="Zhou Y."/>
            <person name="Ming D."/>
        </authorList>
    </citation>
    <scope>NUCLEOTIDE SEQUENCE [LARGE SCALE GENOMIC DNA]</scope>
    <source>
        <strain evidence="1 2">61421 PRCM</strain>
    </source>
</reference>
<dbReference type="OrthoDB" id="1254493at2"/>